<dbReference type="InterPro" id="IPR029063">
    <property type="entry name" value="SAM-dependent_MTases_sf"/>
</dbReference>
<evidence type="ECO:0000313" key="1">
    <source>
        <dbReference type="EMBL" id="PIR68514.1"/>
    </source>
</evidence>
<dbReference type="Gene3D" id="3.40.50.150">
    <property type="entry name" value="Vaccinia Virus protein VP39"/>
    <property type="match status" value="1"/>
</dbReference>
<name>A0A2H0TDN3_9BACT</name>
<dbReference type="AlphaFoldDB" id="A0A2H0TDN3"/>
<dbReference type="SUPFAM" id="SSF53335">
    <property type="entry name" value="S-adenosyl-L-methionine-dependent methyltransferases"/>
    <property type="match status" value="1"/>
</dbReference>
<gene>
    <name evidence="1" type="ORF">COU49_00525</name>
</gene>
<dbReference type="Pfam" id="PF13489">
    <property type="entry name" value="Methyltransf_23"/>
    <property type="match status" value="1"/>
</dbReference>
<evidence type="ECO:0008006" key="3">
    <source>
        <dbReference type="Google" id="ProtNLM"/>
    </source>
</evidence>
<proteinExistence type="predicted"/>
<dbReference type="EMBL" id="PFCQ01000003">
    <property type="protein sequence ID" value="PIR68514.1"/>
    <property type="molecule type" value="Genomic_DNA"/>
</dbReference>
<dbReference type="Proteomes" id="UP000230094">
    <property type="component" value="Unassembled WGS sequence"/>
</dbReference>
<sequence length="154" mass="18345">MNIYLKKFITKKFKKPGKALDLGAGDFFDVACLKQLKWECRGVDLKTGINLEKIYKSKDKPFDLVYSNYVLHKLKNKKHLIQTIYTNLKRGGWFFIHTFDQSDPNSTSNISRDYLQKILIEQKFKKIKIKLFNYYDNEENHKHWHKILEAVGQK</sequence>
<evidence type="ECO:0000313" key="2">
    <source>
        <dbReference type="Proteomes" id="UP000230094"/>
    </source>
</evidence>
<dbReference type="CDD" id="cd02440">
    <property type="entry name" value="AdoMet_MTases"/>
    <property type="match status" value="1"/>
</dbReference>
<organism evidence="1 2">
    <name type="scientific">Candidatus Nomurabacteria bacterium CG10_big_fil_rev_8_21_14_0_10_35_16</name>
    <dbReference type="NCBI Taxonomy" id="1974731"/>
    <lineage>
        <taxon>Bacteria</taxon>
        <taxon>Candidatus Nomuraibacteriota</taxon>
    </lineage>
</organism>
<protein>
    <recommendedName>
        <fullName evidence="3">Methyltransferase type 11 domain-containing protein</fullName>
    </recommendedName>
</protein>
<accession>A0A2H0TDN3</accession>
<comment type="caution">
    <text evidence="1">The sequence shown here is derived from an EMBL/GenBank/DDBJ whole genome shotgun (WGS) entry which is preliminary data.</text>
</comment>
<reference evidence="2" key="1">
    <citation type="submission" date="2017-09" db="EMBL/GenBank/DDBJ databases">
        <title>Depth-based differentiation of microbial function through sediment-hosted aquifers and enrichment of novel symbionts in the deep terrestrial subsurface.</title>
        <authorList>
            <person name="Probst A.J."/>
            <person name="Ladd B."/>
            <person name="Jarett J.K."/>
            <person name="Geller-Mcgrath D.E."/>
            <person name="Sieber C.M.K."/>
            <person name="Emerson J.B."/>
            <person name="Anantharaman K."/>
            <person name="Thomas B.C."/>
            <person name="Malmstrom R."/>
            <person name="Stieglmeier M."/>
            <person name="Klingl A."/>
            <person name="Woyke T."/>
            <person name="Ryan C.M."/>
            <person name="Banfield J.F."/>
        </authorList>
    </citation>
    <scope>NUCLEOTIDE SEQUENCE [LARGE SCALE GENOMIC DNA]</scope>
</reference>